<keyword evidence="7" id="KW-0833">Ubl conjugation pathway</keyword>
<evidence type="ECO:0000256" key="3">
    <source>
        <dbReference type="ARBA" id="ARBA00022679"/>
    </source>
</evidence>
<dbReference type="PROSITE" id="PS51873">
    <property type="entry name" value="TRIAD"/>
    <property type="match status" value="1"/>
</dbReference>
<sequence length="455" mass="50256">MSISSPPPAAGPSHVASPHAKRDTNALSDLVDRLSVISEPDQESAHGPLTDAQLALNLYAEELELSTLIAQLALEDIAELQGQQKGKGREGAPASDAALALELCAEEAQLCIGFQNDHLLALKTHVDEHGTSFLADEIKVPQTAKPDPPRPKNTSCVICRDPINGVNIHTPCGHDYDVGCIADLFAACTRDESLYPPRCCHQNIPLLSVREHLGKDLLSLFVQKSREFETQKRVYCARQDCSSFVGAEHSNGAAAPVALPCSAAGCDTLTCSRCKSQVNRTGTHICVVDPSASDRVVLDLARESGWSQCPGCSRLIELNTGCYHITCFCKADFCYLCRARWKTCTCPQWEERLLYAAAEQRVDRMLGGVRAPEPAVRIDPQPQPQIRAHVAERRERLIRDAVDDLRYNHECGHNGWTFRNGRGQCESCFYTLPQYLFRCRGCQMLACNRCRRNRL</sequence>
<evidence type="ECO:0000256" key="9">
    <source>
        <dbReference type="SAM" id="MobiDB-lite"/>
    </source>
</evidence>
<accession>W4JN87</accession>
<evidence type="ECO:0000256" key="8">
    <source>
        <dbReference type="ARBA" id="ARBA00022833"/>
    </source>
</evidence>
<comment type="catalytic activity">
    <reaction evidence="1">
        <text>[E2 ubiquitin-conjugating enzyme]-S-ubiquitinyl-L-cysteine + [acceptor protein]-L-lysine = [E2 ubiquitin-conjugating enzyme]-L-cysteine + [acceptor protein]-N(6)-ubiquitinyl-L-lysine.</text>
        <dbReference type="EC" id="2.3.2.31"/>
    </reaction>
</comment>
<evidence type="ECO:0000313" key="11">
    <source>
        <dbReference type="EMBL" id="ETW75003.1"/>
    </source>
</evidence>
<dbReference type="STRING" id="747525.W4JN87"/>
<keyword evidence="4" id="KW-0479">Metal-binding</keyword>
<keyword evidence="3" id="KW-0808">Transferase</keyword>
<keyword evidence="8" id="KW-0862">Zinc</keyword>
<reference evidence="11 12" key="1">
    <citation type="journal article" date="2012" name="New Phytol.">
        <title>Insight into trade-off between wood decay and parasitism from the genome of a fungal forest pathogen.</title>
        <authorList>
            <person name="Olson A."/>
            <person name="Aerts A."/>
            <person name="Asiegbu F."/>
            <person name="Belbahri L."/>
            <person name="Bouzid O."/>
            <person name="Broberg A."/>
            <person name="Canback B."/>
            <person name="Coutinho P.M."/>
            <person name="Cullen D."/>
            <person name="Dalman K."/>
            <person name="Deflorio G."/>
            <person name="van Diepen L.T."/>
            <person name="Dunand C."/>
            <person name="Duplessis S."/>
            <person name="Durling M."/>
            <person name="Gonthier P."/>
            <person name="Grimwood J."/>
            <person name="Fossdal C.G."/>
            <person name="Hansson D."/>
            <person name="Henrissat B."/>
            <person name="Hietala A."/>
            <person name="Himmelstrand K."/>
            <person name="Hoffmeister D."/>
            <person name="Hogberg N."/>
            <person name="James T.Y."/>
            <person name="Karlsson M."/>
            <person name="Kohler A."/>
            <person name="Kues U."/>
            <person name="Lee Y.H."/>
            <person name="Lin Y.C."/>
            <person name="Lind M."/>
            <person name="Lindquist E."/>
            <person name="Lombard V."/>
            <person name="Lucas S."/>
            <person name="Lunden K."/>
            <person name="Morin E."/>
            <person name="Murat C."/>
            <person name="Park J."/>
            <person name="Raffaello T."/>
            <person name="Rouze P."/>
            <person name="Salamov A."/>
            <person name="Schmutz J."/>
            <person name="Solheim H."/>
            <person name="Stahlberg J."/>
            <person name="Velez H."/>
            <person name="de Vries R.P."/>
            <person name="Wiebenga A."/>
            <person name="Woodward S."/>
            <person name="Yakovlev I."/>
            <person name="Garbelotto M."/>
            <person name="Martin F."/>
            <person name="Grigoriev I.V."/>
            <person name="Stenlid J."/>
        </authorList>
    </citation>
    <scope>NUCLEOTIDE SEQUENCE [LARGE SCALE GENOMIC DNA]</scope>
    <source>
        <strain evidence="11 12">TC 32-1</strain>
    </source>
</reference>
<dbReference type="Pfam" id="PF01485">
    <property type="entry name" value="IBR"/>
    <property type="match status" value="1"/>
</dbReference>
<dbReference type="SUPFAM" id="SSF57850">
    <property type="entry name" value="RING/U-box"/>
    <property type="match status" value="2"/>
</dbReference>
<dbReference type="Proteomes" id="UP000030671">
    <property type="component" value="Unassembled WGS sequence"/>
</dbReference>
<dbReference type="EMBL" id="KI925467">
    <property type="protein sequence ID" value="ETW75003.1"/>
    <property type="molecule type" value="Genomic_DNA"/>
</dbReference>
<keyword evidence="12" id="KW-1185">Reference proteome</keyword>
<dbReference type="GO" id="GO:0008270">
    <property type="term" value="F:zinc ion binding"/>
    <property type="evidence" value="ECO:0007669"/>
    <property type="project" value="UniProtKB-KW"/>
</dbReference>
<dbReference type="KEGG" id="hir:HETIRDRAFT_423596"/>
<dbReference type="InterPro" id="IPR044066">
    <property type="entry name" value="TRIAD_supradom"/>
</dbReference>
<gene>
    <name evidence="11" type="ORF">HETIRDRAFT_423596</name>
</gene>
<dbReference type="OrthoDB" id="9977870at2759"/>
<dbReference type="Gene3D" id="1.20.120.1750">
    <property type="match status" value="1"/>
</dbReference>
<dbReference type="InterPro" id="IPR002867">
    <property type="entry name" value="IBR_dom"/>
</dbReference>
<dbReference type="RefSeq" id="XP_009553455.1">
    <property type="nucleotide sequence ID" value="XM_009555160.1"/>
</dbReference>
<feature type="region of interest" description="Disordered" evidence="9">
    <location>
        <begin position="1"/>
        <end position="24"/>
    </location>
</feature>
<feature type="compositionally biased region" description="Pro residues" evidence="9">
    <location>
        <begin position="1"/>
        <end position="10"/>
    </location>
</feature>
<proteinExistence type="predicted"/>
<organism evidence="11 12">
    <name type="scientific">Heterobasidion irregulare (strain TC 32-1)</name>
    <dbReference type="NCBI Taxonomy" id="747525"/>
    <lineage>
        <taxon>Eukaryota</taxon>
        <taxon>Fungi</taxon>
        <taxon>Dikarya</taxon>
        <taxon>Basidiomycota</taxon>
        <taxon>Agaricomycotina</taxon>
        <taxon>Agaricomycetes</taxon>
        <taxon>Russulales</taxon>
        <taxon>Bondarzewiaceae</taxon>
        <taxon>Heterobasidion</taxon>
        <taxon>Heterobasidion annosum species complex</taxon>
    </lineage>
</organism>
<evidence type="ECO:0000256" key="5">
    <source>
        <dbReference type="ARBA" id="ARBA00022737"/>
    </source>
</evidence>
<feature type="domain" description="RING-type" evidence="10">
    <location>
        <begin position="152"/>
        <end position="350"/>
    </location>
</feature>
<evidence type="ECO:0000256" key="4">
    <source>
        <dbReference type="ARBA" id="ARBA00022723"/>
    </source>
</evidence>
<evidence type="ECO:0000256" key="6">
    <source>
        <dbReference type="ARBA" id="ARBA00022771"/>
    </source>
</evidence>
<keyword evidence="6" id="KW-0863">Zinc-finger</keyword>
<dbReference type="HOGENOM" id="CLU_022048_7_6_1"/>
<dbReference type="InParanoid" id="W4JN87"/>
<dbReference type="CDD" id="cd22584">
    <property type="entry name" value="Rcat_RBR_unk"/>
    <property type="match status" value="1"/>
</dbReference>
<dbReference type="PANTHER" id="PTHR11685">
    <property type="entry name" value="RBR FAMILY RING FINGER AND IBR DOMAIN-CONTAINING"/>
    <property type="match status" value="1"/>
</dbReference>
<dbReference type="eggNOG" id="KOG1812">
    <property type="taxonomic scope" value="Eukaryota"/>
</dbReference>
<dbReference type="GO" id="GO:0016567">
    <property type="term" value="P:protein ubiquitination"/>
    <property type="evidence" value="ECO:0007669"/>
    <property type="project" value="InterPro"/>
</dbReference>
<evidence type="ECO:0000313" key="12">
    <source>
        <dbReference type="Proteomes" id="UP000030671"/>
    </source>
</evidence>
<dbReference type="GO" id="GO:0061630">
    <property type="term" value="F:ubiquitin protein ligase activity"/>
    <property type="evidence" value="ECO:0007669"/>
    <property type="project" value="UniProtKB-EC"/>
</dbReference>
<evidence type="ECO:0000256" key="1">
    <source>
        <dbReference type="ARBA" id="ARBA00001798"/>
    </source>
</evidence>
<name>W4JN87_HETIT</name>
<evidence type="ECO:0000259" key="10">
    <source>
        <dbReference type="PROSITE" id="PS51873"/>
    </source>
</evidence>
<evidence type="ECO:0000256" key="2">
    <source>
        <dbReference type="ARBA" id="ARBA00012251"/>
    </source>
</evidence>
<dbReference type="EC" id="2.3.2.31" evidence="2"/>
<evidence type="ECO:0000256" key="7">
    <source>
        <dbReference type="ARBA" id="ARBA00022786"/>
    </source>
</evidence>
<dbReference type="AlphaFoldDB" id="W4JN87"/>
<protein>
    <recommendedName>
        <fullName evidence="2">RBR-type E3 ubiquitin transferase</fullName>
        <ecNumber evidence="2">2.3.2.31</ecNumber>
    </recommendedName>
</protein>
<keyword evidence="5" id="KW-0677">Repeat</keyword>
<dbReference type="GeneID" id="20673915"/>
<dbReference type="InterPro" id="IPR031127">
    <property type="entry name" value="E3_UB_ligase_RBR"/>
</dbReference>